<dbReference type="SUPFAM" id="SSF56281">
    <property type="entry name" value="Metallo-hydrolase/oxidoreductase"/>
    <property type="match status" value="1"/>
</dbReference>
<gene>
    <name evidence="2" type="ORF">R9Z33_13270</name>
</gene>
<dbReference type="PANTHER" id="PTHR42663:SF6">
    <property type="entry name" value="HYDROLASE C777.06C-RELATED"/>
    <property type="match status" value="1"/>
</dbReference>
<proteinExistence type="predicted"/>
<dbReference type="Pfam" id="PF12706">
    <property type="entry name" value="Lactamase_B_2"/>
    <property type="match status" value="1"/>
</dbReference>
<sequence length="267" mass="28733">MTAALRVTLLGTGPSQGVPAVGGPDGTGLWGECDPGEPRNRRMRTSALVQSADGRALLVDAGPDVRVQLMGARVTRLDGLLITHAHADHVAGLDELRAVNRSMGAVLPLYASAATLEELRARFGYAFLAPTGFFYRPVLDGQVVAPGRSVTLGGFHGELLDMDHGSMRSLGLRIGRFAYTTDVIRMPPDSLARLHGLDTWVVSCMQPGDQNPVHAGLDQVLAWQREIRPRRTVLTHLGDRMDYARISARLPEGVELGFDGLTLEVPG</sequence>
<evidence type="ECO:0000313" key="2">
    <source>
        <dbReference type="EMBL" id="WPB83076.1"/>
    </source>
</evidence>
<protein>
    <submittedName>
        <fullName evidence="2">MBL fold metallo-hydrolase</fullName>
    </submittedName>
</protein>
<dbReference type="InterPro" id="IPR036866">
    <property type="entry name" value="RibonucZ/Hydroxyglut_hydro"/>
</dbReference>
<dbReference type="CDD" id="cd16279">
    <property type="entry name" value="metallo-hydrolase-like_MBL-fold"/>
    <property type="match status" value="1"/>
</dbReference>
<evidence type="ECO:0000313" key="3">
    <source>
        <dbReference type="Proteomes" id="UP001305521"/>
    </source>
</evidence>
<dbReference type="SMART" id="SM00849">
    <property type="entry name" value="Lactamase_B"/>
    <property type="match status" value="1"/>
</dbReference>
<dbReference type="Proteomes" id="UP001305521">
    <property type="component" value="Chromosome"/>
</dbReference>
<dbReference type="PANTHER" id="PTHR42663">
    <property type="entry name" value="HYDROLASE C777.06C-RELATED-RELATED"/>
    <property type="match status" value="1"/>
</dbReference>
<evidence type="ECO:0000259" key="1">
    <source>
        <dbReference type="SMART" id="SM00849"/>
    </source>
</evidence>
<reference evidence="2 3" key="1">
    <citation type="submission" date="2023-11" db="EMBL/GenBank/DDBJ databases">
        <title>Arctic aerobic anoxygenic photoheterotroph Sediminicoccus rosea KRV36 adapts its photosynthesis to long days of polar summer.</title>
        <authorList>
            <person name="Tomasch J."/>
            <person name="Kopejtka K."/>
            <person name="Bily T."/>
            <person name="Gardiner A.T."/>
            <person name="Gardian Z."/>
            <person name="Shivaramu S."/>
            <person name="Koblizek M."/>
            <person name="Engelhardt F."/>
            <person name="Kaftan D."/>
        </authorList>
    </citation>
    <scope>NUCLEOTIDE SEQUENCE [LARGE SCALE GENOMIC DNA]</scope>
    <source>
        <strain evidence="2 3">R-30</strain>
    </source>
</reference>
<dbReference type="InterPro" id="IPR001279">
    <property type="entry name" value="Metallo-B-lactamas"/>
</dbReference>
<name>A0ABZ0PCQ9_9PROT</name>
<dbReference type="RefSeq" id="WP_318647057.1">
    <property type="nucleotide sequence ID" value="NZ_CP137852.1"/>
</dbReference>
<feature type="domain" description="Metallo-beta-lactamase" evidence="1">
    <location>
        <begin position="43"/>
        <end position="217"/>
    </location>
</feature>
<dbReference type="Gene3D" id="3.60.15.10">
    <property type="entry name" value="Ribonuclease Z/Hydroxyacylglutathione hydrolase-like"/>
    <property type="match status" value="1"/>
</dbReference>
<organism evidence="2 3">
    <name type="scientific">Sediminicoccus rosea</name>
    <dbReference type="NCBI Taxonomy" id="1225128"/>
    <lineage>
        <taxon>Bacteria</taxon>
        <taxon>Pseudomonadati</taxon>
        <taxon>Pseudomonadota</taxon>
        <taxon>Alphaproteobacteria</taxon>
        <taxon>Acetobacterales</taxon>
        <taxon>Roseomonadaceae</taxon>
        <taxon>Sediminicoccus</taxon>
    </lineage>
</organism>
<dbReference type="EMBL" id="CP137852">
    <property type="protein sequence ID" value="WPB83076.1"/>
    <property type="molecule type" value="Genomic_DNA"/>
</dbReference>
<keyword evidence="3" id="KW-1185">Reference proteome</keyword>
<accession>A0ABZ0PCQ9</accession>